<dbReference type="AlphaFoldDB" id="A0A8H7RR77"/>
<protein>
    <submittedName>
        <fullName evidence="2">Uncharacterized protein</fullName>
    </submittedName>
</protein>
<dbReference type="EMBL" id="JAEPRB010000503">
    <property type="protein sequence ID" value="KAG2215584.1"/>
    <property type="molecule type" value="Genomic_DNA"/>
</dbReference>
<dbReference type="OrthoDB" id="2286764at2759"/>
<keyword evidence="3" id="KW-1185">Reference proteome</keyword>
<feature type="region of interest" description="Disordered" evidence="1">
    <location>
        <begin position="254"/>
        <end position="274"/>
    </location>
</feature>
<evidence type="ECO:0000313" key="2">
    <source>
        <dbReference type="EMBL" id="KAG2215584.1"/>
    </source>
</evidence>
<evidence type="ECO:0000313" key="3">
    <source>
        <dbReference type="Proteomes" id="UP000646827"/>
    </source>
</evidence>
<evidence type="ECO:0000256" key="1">
    <source>
        <dbReference type="SAM" id="MobiDB-lite"/>
    </source>
</evidence>
<proteinExistence type="predicted"/>
<organism evidence="2 3">
    <name type="scientific">Circinella minor</name>
    <dbReference type="NCBI Taxonomy" id="1195481"/>
    <lineage>
        <taxon>Eukaryota</taxon>
        <taxon>Fungi</taxon>
        <taxon>Fungi incertae sedis</taxon>
        <taxon>Mucoromycota</taxon>
        <taxon>Mucoromycotina</taxon>
        <taxon>Mucoromycetes</taxon>
        <taxon>Mucorales</taxon>
        <taxon>Lichtheimiaceae</taxon>
        <taxon>Circinella</taxon>
    </lineage>
</organism>
<reference evidence="2 3" key="1">
    <citation type="submission" date="2020-12" db="EMBL/GenBank/DDBJ databases">
        <title>Metabolic potential, ecology and presence of endohyphal bacteria is reflected in genomic diversity of Mucoromycotina.</title>
        <authorList>
            <person name="Muszewska A."/>
            <person name="Okrasinska A."/>
            <person name="Steczkiewicz K."/>
            <person name="Drgas O."/>
            <person name="Orlowska M."/>
            <person name="Perlinska-Lenart U."/>
            <person name="Aleksandrzak-Piekarczyk T."/>
            <person name="Szatraj K."/>
            <person name="Zielenkiewicz U."/>
            <person name="Pilsyk S."/>
            <person name="Malc E."/>
            <person name="Mieczkowski P."/>
            <person name="Kruszewska J.S."/>
            <person name="Biernat P."/>
            <person name="Pawlowska J."/>
        </authorList>
    </citation>
    <scope>NUCLEOTIDE SEQUENCE [LARGE SCALE GENOMIC DNA]</scope>
    <source>
        <strain evidence="2 3">CBS 142.35</strain>
    </source>
</reference>
<accession>A0A8H7RR77</accession>
<gene>
    <name evidence="2" type="ORF">INT45_006816</name>
</gene>
<sequence>MAKYMPESEQQLLYSLNVTDNGDYKPRTIEEDALAVYLGIKDGGYSGKFNDVFVEELKQASASASVSAFADADADSPVIRSDPIREEHYDNHTYLATPALAADADIVKVNFKELPFVEPEPLHASLKNTMHYYGRVSQIHMYVDLATGLYEGEAMVILDITPLTDYMSDDDEPYYKPLTRKIFFDNWDANIPSIMEKCPPSMLLLQSRSHQQRNCRVRKEDEKCKRYTAKIDRMSADELLATYPKLTQKIQNLQEQPQKQQQQQKEQAGKQQQSANGITTLLPSVNNNKIGYVYLYPPSHPPPFAVRVGPHTLHYLKSSFMLK</sequence>
<name>A0A8H7RR77_9FUNG</name>
<comment type="caution">
    <text evidence="2">The sequence shown here is derived from an EMBL/GenBank/DDBJ whole genome shotgun (WGS) entry which is preliminary data.</text>
</comment>
<feature type="compositionally biased region" description="Low complexity" evidence="1">
    <location>
        <begin position="254"/>
        <end position="273"/>
    </location>
</feature>
<dbReference type="Proteomes" id="UP000646827">
    <property type="component" value="Unassembled WGS sequence"/>
</dbReference>